<accession>A0A974D8V7</accession>
<dbReference type="AlphaFoldDB" id="A0A974D8V7"/>
<dbReference type="EMBL" id="CM004471">
    <property type="protein sequence ID" value="OCT86292.1"/>
    <property type="molecule type" value="Genomic_DNA"/>
</dbReference>
<sequence>MKNKFNQPFQLEVWACFWLMRYPVPTRLLLRHNSAPTSAQLSSYFSSSRGVRLIQETQHGRQLSLQCPPDGGRAHPTTYLSLPESGDLVDGSPVTLAKTTTCAEGACKRSTWTR</sequence>
<reference evidence="2" key="1">
    <citation type="journal article" date="2016" name="Nature">
        <title>Genome evolution in the allotetraploid frog Xenopus laevis.</title>
        <authorList>
            <person name="Session A.M."/>
            <person name="Uno Y."/>
            <person name="Kwon T."/>
            <person name="Chapman J.A."/>
            <person name="Toyoda A."/>
            <person name="Takahashi S."/>
            <person name="Fukui A."/>
            <person name="Hikosaka A."/>
            <person name="Suzuki A."/>
            <person name="Kondo M."/>
            <person name="van Heeringen S.J."/>
            <person name="Quigley I."/>
            <person name="Heinz S."/>
            <person name="Ogino H."/>
            <person name="Ochi H."/>
            <person name="Hellsten U."/>
            <person name="Lyons J.B."/>
            <person name="Simakov O."/>
            <person name="Putnam N."/>
            <person name="Stites J."/>
            <person name="Kuroki Y."/>
            <person name="Tanaka T."/>
            <person name="Michiue T."/>
            <person name="Watanabe M."/>
            <person name="Bogdanovic O."/>
            <person name="Lister R."/>
            <person name="Georgiou G."/>
            <person name="Paranjpe S.S."/>
            <person name="van Kruijsbergen I."/>
            <person name="Shu S."/>
            <person name="Carlson J."/>
            <person name="Kinoshita T."/>
            <person name="Ohta Y."/>
            <person name="Mawaribuchi S."/>
            <person name="Jenkins J."/>
            <person name="Grimwood J."/>
            <person name="Schmutz J."/>
            <person name="Mitros T."/>
            <person name="Mozaffari S.V."/>
            <person name="Suzuki Y."/>
            <person name="Haramoto Y."/>
            <person name="Yamamoto T.S."/>
            <person name="Takagi C."/>
            <person name="Heald R."/>
            <person name="Miller K."/>
            <person name="Haudenschild C."/>
            <person name="Kitzman J."/>
            <person name="Nakayama T."/>
            <person name="Izutsu Y."/>
            <person name="Robert J."/>
            <person name="Fortriede J."/>
            <person name="Burns K."/>
            <person name="Lotay V."/>
            <person name="Karimi K."/>
            <person name="Yasuoka Y."/>
            <person name="Dichmann D.S."/>
            <person name="Flajnik M.F."/>
            <person name="Houston D.W."/>
            <person name="Shendure J."/>
            <person name="DuPasquier L."/>
            <person name="Vize P.D."/>
            <person name="Zorn A.M."/>
            <person name="Ito M."/>
            <person name="Marcotte E.M."/>
            <person name="Wallingford J.B."/>
            <person name="Ito Y."/>
            <person name="Asashima M."/>
            <person name="Ueno N."/>
            <person name="Matsuda Y."/>
            <person name="Veenstra G.J."/>
            <person name="Fujiyama A."/>
            <person name="Harland R.M."/>
            <person name="Taira M."/>
            <person name="Rokhsar D.S."/>
        </authorList>
    </citation>
    <scope>NUCLEOTIDE SEQUENCE [LARGE SCALE GENOMIC DNA]</scope>
    <source>
        <strain evidence="2">J</strain>
    </source>
</reference>
<evidence type="ECO:0000313" key="1">
    <source>
        <dbReference type="EMBL" id="OCT86292.1"/>
    </source>
</evidence>
<proteinExistence type="predicted"/>
<evidence type="ECO:0000313" key="2">
    <source>
        <dbReference type="Proteomes" id="UP000694892"/>
    </source>
</evidence>
<protein>
    <submittedName>
        <fullName evidence="1">Uncharacterized protein</fullName>
    </submittedName>
</protein>
<dbReference type="Proteomes" id="UP000694892">
    <property type="component" value="Chromosome 3S"/>
</dbReference>
<organism evidence="1 2">
    <name type="scientific">Xenopus laevis</name>
    <name type="common">African clawed frog</name>
    <dbReference type="NCBI Taxonomy" id="8355"/>
    <lineage>
        <taxon>Eukaryota</taxon>
        <taxon>Metazoa</taxon>
        <taxon>Chordata</taxon>
        <taxon>Craniata</taxon>
        <taxon>Vertebrata</taxon>
        <taxon>Euteleostomi</taxon>
        <taxon>Amphibia</taxon>
        <taxon>Batrachia</taxon>
        <taxon>Anura</taxon>
        <taxon>Pipoidea</taxon>
        <taxon>Pipidae</taxon>
        <taxon>Xenopodinae</taxon>
        <taxon>Xenopus</taxon>
        <taxon>Xenopus</taxon>
    </lineage>
</organism>
<gene>
    <name evidence="1" type="ORF">XELAEV_18019984mg</name>
</gene>
<name>A0A974D8V7_XENLA</name>